<dbReference type="EMBL" id="CAFBLE010000006">
    <property type="protein sequence ID" value="CAB4868978.1"/>
    <property type="molecule type" value="Genomic_DNA"/>
</dbReference>
<feature type="transmembrane region" description="Helical" evidence="8">
    <location>
        <begin position="12"/>
        <end position="31"/>
    </location>
</feature>
<evidence type="ECO:0000313" key="13">
    <source>
        <dbReference type="EMBL" id="CAB4930878.1"/>
    </source>
</evidence>
<dbReference type="GO" id="GO:0016747">
    <property type="term" value="F:acyltransferase activity, transferring groups other than amino-acyl groups"/>
    <property type="evidence" value="ECO:0007669"/>
    <property type="project" value="InterPro"/>
</dbReference>
<dbReference type="GO" id="GO:0009103">
    <property type="term" value="P:lipopolysaccharide biosynthetic process"/>
    <property type="evidence" value="ECO:0007669"/>
    <property type="project" value="TreeGrafter"/>
</dbReference>
<dbReference type="Gene3D" id="3.40.50.1110">
    <property type="entry name" value="SGNH hydrolase"/>
    <property type="match status" value="1"/>
</dbReference>
<dbReference type="AlphaFoldDB" id="A0A6J6TIK1"/>
<keyword evidence="3" id="KW-0808">Transferase</keyword>
<protein>
    <submittedName>
        <fullName evidence="11">Unannotated protein</fullName>
    </submittedName>
</protein>
<feature type="transmembrane region" description="Helical" evidence="8">
    <location>
        <begin position="265"/>
        <end position="288"/>
    </location>
</feature>
<feature type="transmembrane region" description="Helical" evidence="8">
    <location>
        <begin position="78"/>
        <end position="98"/>
    </location>
</feature>
<dbReference type="PANTHER" id="PTHR23028:SF53">
    <property type="entry name" value="ACYL_TRANSF_3 DOMAIN-CONTAINING PROTEIN"/>
    <property type="match status" value="1"/>
</dbReference>
<feature type="transmembrane region" description="Helical" evidence="8">
    <location>
        <begin position="142"/>
        <end position="162"/>
    </location>
</feature>
<evidence type="ECO:0000313" key="11">
    <source>
        <dbReference type="EMBL" id="CAB4747261.1"/>
    </source>
</evidence>
<dbReference type="EMBL" id="CAEZWT010000016">
    <property type="protein sequence ID" value="CAB4664080.1"/>
    <property type="molecule type" value="Genomic_DNA"/>
</dbReference>
<organism evidence="11">
    <name type="scientific">freshwater metagenome</name>
    <dbReference type="NCBI Taxonomy" id="449393"/>
    <lineage>
        <taxon>unclassified sequences</taxon>
        <taxon>metagenomes</taxon>
        <taxon>ecological metagenomes</taxon>
    </lineage>
</organism>
<dbReference type="InterPro" id="IPR036514">
    <property type="entry name" value="SGNH_hydro_sf"/>
</dbReference>
<feature type="transmembrane region" description="Helical" evidence="8">
    <location>
        <begin position="383"/>
        <end position="404"/>
    </location>
</feature>
<dbReference type="InterPro" id="IPR050879">
    <property type="entry name" value="Acyltransferase_3"/>
</dbReference>
<feature type="transmembrane region" description="Helical" evidence="8">
    <location>
        <begin position="174"/>
        <end position="192"/>
    </location>
</feature>
<keyword evidence="5 8" id="KW-1133">Transmembrane helix</keyword>
<evidence type="ECO:0000313" key="10">
    <source>
        <dbReference type="EMBL" id="CAB4664080.1"/>
    </source>
</evidence>
<dbReference type="SUPFAM" id="SSF52266">
    <property type="entry name" value="SGNH hydrolase"/>
    <property type="match status" value="1"/>
</dbReference>
<evidence type="ECO:0000256" key="3">
    <source>
        <dbReference type="ARBA" id="ARBA00022679"/>
    </source>
</evidence>
<evidence type="ECO:0000256" key="7">
    <source>
        <dbReference type="ARBA" id="ARBA00023315"/>
    </source>
</evidence>
<evidence type="ECO:0000256" key="2">
    <source>
        <dbReference type="ARBA" id="ARBA00022475"/>
    </source>
</evidence>
<gene>
    <name evidence="10" type="ORF">UFOPK2289_00731</name>
    <name evidence="11" type="ORF">UFOPK2822_00579</name>
    <name evidence="12" type="ORF">UFOPK3346_00915</name>
    <name evidence="13" type="ORF">UFOPK3670_01277</name>
</gene>
<keyword evidence="2" id="KW-1003">Cell membrane</keyword>
<dbReference type="GO" id="GO:0005886">
    <property type="term" value="C:plasma membrane"/>
    <property type="evidence" value="ECO:0007669"/>
    <property type="project" value="UniProtKB-SubCell"/>
</dbReference>
<feature type="transmembrane region" description="Helical" evidence="8">
    <location>
        <begin position="212"/>
        <end position="229"/>
    </location>
</feature>
<dbReference type="InterPro" id="IPR002656">
    <property type="entry name" value="Acyl_transf_3_dom"/>
</dbReference>
<keyword evidence="4 8" id="KW-0812">Transmembrane</keyword>
<sequence>MDANRGIRHIPAIDGLRAIAVIAVMLYHLGFNWIPGGFLGVDLFFVISGYVITRLLLDSIQRSGGLDLRGFYFARARRLLPALIFMVITTALFVGVWAPEAIKRFVSDLPYALTGTINWALVARHTDYFESIGRPPLLQHTWSLAVETQFYLVWPLILLLVLKRFGKKSIPRAALAIAMFSGAALFILSMRLDVSNVQSVSHVYFGTDTHSIGLFLGAALAVSWIPQNLTTNIAQRAQDFIDGIGVFGLLGLLACFLFINETNASLYRLAFPLAGIFGCAIIISLVHPASRFAPLLSTPAILWIGQRSYAIYLWHWIIFQVTRPSVDLAGSPWALYTLRILIVFALADISLRWVELPIRGDVVGAWFRGMKYRTKKVRVRQQGLVLVGALSLLTATGIVSLNAINSSARVQAALEESLLNPVPASSPSPTPSASVTPVISNVSGLWVVGDSVILGIRYELDQKERVELINARVGRQAAEVITVLKHDQAAMANSPVILDLGNNGLVSEKEIQAIFDIIKDQPQIIIVNTAVPRGWRDANDALINRFAEKYAQASVVDWNAISKGHPEYFAPDGVHLEPNGVRVYVDAILSKLYAPEIK</sequence>
<proteinExistence type="predicted"/>
<feature type="transmembrane region" description="Helical" evidence="8">
    <location>
        <begin position="241"/>
        <end position="259"/>
    </location>
</feature>
<reference evidence="11" key="1">
    <citation type="submission" date="2020-05" db="EMBL/GenBank/DDBJ databases">
        <authorList>
            <person name="Chiriac C."/>
            <person name="Salcher M."/>
            <person name="Ghai R."/>
            <person name="Kavagutti S V."/>
        </authorList>
    </citation>
    <scope>NUCLEOTIDE SEQUENCE</scope>
</reference>
<feature type="transmembrane region" description="Helical" evidence="8">
    <location>
        <begin position="300"/>
        <end position="321"/>
    </location>
</feature>
<dbReference type="PANTHER" id="PTHR23028">
    <property type="entry name" value="ACETYLTRANSFERASE"/>
    <property type="match status" value="1"/>
</dbReference>
<feature type="transmembrane region" description="Helical" evidence="8">
    <location>
        <begin position="37"/>
        <end position="57"/>
    </location>
</feature>
<keyword evidence="6 8" id="KW-0472">Membrane</keyword>
<feature type="transmembrane region" description="Helical" evidence="8">
    <location>
        <begin position="333"/>
        <end position="351"/>
    </location>
</feature>
<feature type="domain" description="Acyltransferase 3" evidence="9">
    <location>
        <begin position="11"/>
        <end position="348"/>
    </location>
</feature>
<keyword evidence="7" id="KW-0012">Acyltransferase</keyword>
<dbReference type="Pfam" id="PF01757">
    <property type="entry name" value="Acyl_transf_3"/>
    <property type="match status" value="1"/>
</dbReference>
<dbReference type="EMBL" id="CAEZZC010000006">
    <property type="protein sequence ID" value="CAB4747261.1"/>
    <property type="molecule type" value="Genomic_DNA"/>
</dbReference>
<evidence type="ECO:0000256" key="1">
    <source>
        <dbReference type="ARBA" id="ARBA00004651"/>
    </source>
</evidence>
<accession>A0A6J6TIK1</accession>
<comment type="subcellular location">
    <subcellularLocation>
        <location evidence="1">Cell membrane</location>
        <topology evidence="1">Multi-pass membrane protein</topology>
    </subcellularLocation>
</comment>
<evidence type="ECO:0000259" key="9">
    <source>
        <dbReference type="Pfam" id="PF01757"/>
    </source>
</evidence>
<name>A0A6J6TIK1_9ZZZZ</name>
<evidence type="ECO:0000256" key="4">
    <source>
        <dbReference type="ARBA" id="ARBA00022692"/>
    </source>
</evidence>
<dbReference type="EMBL" id="CAFBMV010000011">
    <property type="protein sequence ID" value="CAB4930878.1"/>
    <property type="molecule type" value="Genomic_DNA"/>
</dbReference>
<evidence type="ECO:0000256" key="8">
    <source>
        <dbReference type="SAM" id="Phobius"/>
    </source>
</evidence>
<evidence type="ECO:0000256" key="6">
    <source>
        <dbReference type="ARBA" id="ARBA00023136"/>
    </source>
</evidence>
<evidence type="ECO:0000256" key="5">
    <source>
        <dbReference type="ARBA" id="ARBA00022989"/>
    </source>
</evidence>
<evidence type="ECO:0000313" key="12">
    <source>
        <dbReference type="EMBL" id="CAB4868978.1"/>
    </source>
</evidence>